<evidence type="ECO:0000256" key="1">
    <source>
        <dbReference type="SAM" id="MobiDB-lite"/>
    </source>
</evidence>
<feature type="signal peptide" evidence="2">
    <location>
        <begin position="1"/>
        <end position="22"/>
    </location>
</feature>
<dbReference type="CDD" id="cd16027">
    <property type="entry name" value="SGSH"/>
    <property type="match status" value="1"/>
</dbReference>
<evidence type="ECO:0000313" key="5">
    <source>
        <dbReference type="Proteomes" id="UP000215086"/>
    </source>
</evidence>
<protein>
    <submittedName>
        <fullName evidence="4">Heparan N-sulfatase</fullName>
    </submittedName>
</protein>
<organism evidence="4 5">
    <name type="scientific">Thermogutta terrifontis</name>
    <dbReference type="NCBI Taxonomy" id="1331910"/>
    <lineage>
        <taxon>Bacteria</taxon>
        <taxon>Pseudomonadati</taxon>
        <taxon>Planctomycetota</taxon>
        <taxon>Planctomycetia</taxon>
        <taxon>Pirellulales</taxon>
        <taxon>Thermoguttaceae</taxon>
        <taxon>Thermogutta</taxon>
    </lineage>
</organism>
<feature type="domain" description="Sulfatase N-terminal" evidence="3">
    <location>
        <begin position="29"/>
        <end position="303"/>
    </location>
</feature>
<keyword evidence="5" id="KW-1185">Reference proteome</keyword>
<evidence type="ECO:0000256" key="2">
    <source>
        <dbReference type="SAM" id="SignalP"/>
    </source>
</evidence>
<dbReference type="EMBL" id="CP018477">
    <property type="protein sequence ID" value="ASV73420.1"/>
    <property type="molecule type" value="Genomic_DNA"/>
</dbReference>
<evidence type="ECO:0000313" key="4">
    <source>
        <dbReference type="EMBL" id="ASV73420.1"/>
    </source>
</evidence>
<dbReference type="KEGG" id="ttf:THTE_0818"/>
<feature type="chain" id="PRO_5012583637" evidence="2">
    <location>
        <begin position="23"/>
        <end position="474"/>
    </location>
</feature>
<reference evidence="4 5" key="1">
    <citation type="journal article" name="Front. Microbiol.">
        <title>Sugar Metabolism of the First Thermophilic Planctomycete Thermogutta terrifontis: Comparative Genomic and Transcriptomic Approaches.</title>
        <authorList>
            <person name="Elcheninov A.G."/>
            <person name="Menzel P."/>
            <person name="Gudbergsdottir S.R."/>
            <person name="Slesarev A.I."/>
            <person name="Kadnikov V.V."/>
            <person name="Krogh A."/>
            <person name="Bonch-Osmolovskaya E.A."/>
            <person name="Peng X."/>
            <person name="Kublanov I.V."/>
        </authorList>
    </citation>
    <scope>NUCLEOTIDE SEQUENCE [LARGE SCALE GENOMIC DNA]</scope>
    <source>
        <strain evidence="4 5">R1</strain>
    </source>
</reference>
<dbReference type="Proteomes" id="UP000215086">
    <property type="component" value="Chromosome"/>
</dbReference>
<dbReference type="InterPro" id="IPR017850">
    <property type="entry name" value="Alkaline_phosphatase_core_sf"/>
</dbReference>
<dbReference type="RefSeq" id="WP_095414025.1">
    <property type="nucleotide sequence ID" value="NZ_CP018477.1"/>
</dbReference>
<dbReference type="InterPro" id="IPR000917">
    <property type="entry name" value="Sulfatase_N"/>
</dbReference>
<gene>
    <name evidence="4" type="ORF">THTE_0818</name>
</gene>
<dbReference type="Pfam" id="PF00884">
    <property type="entry name" value="Sulfatase"/>
    <property type="match status" value="1"/>
</dbReference>
<keyword evidence="2" id="KW-0732">Signal</keyword>
<dbReference type="OrthoDB" id="9803751at2"/>
<feature type="region of interest" description="Disordered" evidence="1">
    <location>
        <begin position="452"/>
        <end position="474"/>
    </location>
</feature>
<name>A0A286RBT5_9BACT</name>
<proteinExistence type="predicted"/>
<evidence type="ECO:0000259" key="3">
    <source>
        <dbReference type="Pfam" id="PF00884"/>
    </source>
</evidence>
<dbReference type="InterPro" id="IPR052701">
    <property type="entry name" value="GAG_Ulvan_Degrading_Sulfatases"/>
</dbReference>
<dbReference type="Gene3D" id="3.40.720.10">
    <property type="entry name" value="Alkaline Phosphatase, subunit A"/>
    <property type="match status" value="1"/>
</dbReference>
<dbReference type="PANTHER" id="PTHR43751:SF1">
    <property type="entry name" value="SULFATASE ATSG-RELATED"/>
    <property type="match status" value="1"/>
</dbReference>
<accession>A0A286RBT5</accession>
<dbReference type="SUPFAM" id="SSF53649">
    <property type="entry name" value="Alkaline phosphatase-like"/>
    <property type="match status" value="1"/>
</dbReference>
<dbReference type="PANTHER" id="PTHR43751">
    <property type="entry name" value="SULFATASE"/>
    <property type="match status" value="1"/>
</dbReference>
<dbReference type="AlphaFoldDB" id="A0A286RBT5"/>
<sequence length="474" mass="53385">MRAAVMWLVCLGAGLWGLASRAAEPSQRPNFLIIMADDCTYNDLPVYGGKNAFTPNIDRLAREGLVFDRAYLSMAMCQPCRAELYTGLYPMRNGCCWNHSASRPGIRSLAHYLSALGYRTGLAGKVHVEPKTVFPFEDVPGFCPNCTADPTPPHNVEGIREFMTRKNDQPFCLIVALVEPHVPWVMGDRSRYPVRNLKLPPHIADTPKTREDFAAYLAEITYMDSQVGDILRVLDEAGLRDSTLVLFTSEQGAQFPGCKWTNWNLGVHTALIARWPGHVPAGRRTAALVQYADVAPTLIELAGGNPADFGPLDGTSFREVLLGLKDEHRRYAYFAHNNFPEGPPYPIRSVTDGEWHYIRNLTPQEVYIEKHVMGQLGGATPHNKYWPTWMAHSWNNPTIYGLVKRYMVRPAEELYRLSEDPYEMTNLADRAEFAEIKARLAKELDRWLAEQKDPGVPLDTPEAHKAMKEGQPLF</sequence>